<organism evidence="3 4">
    <name type="scientific">Pseudomassariella vexata</name>
    <dbReference type="NCBI Taxonomy" id="1141098"/>
    <lineage>
        <taxon>Eukaryota</taxon>
        <taxon>Fungi</taxon>
        <taxon>Dikarya</taxon>
        <taxon>Ascomycota</taxon>
        <taxon>Pezizomycotina</taxon>
        <taxon>Sordariomycetes</taxon>
        <taxon>Xylariomycetidae</taxon>
        <taxon>Amphisphaeriales</taxon>
        <taxon>Pseudomassariaceae</taxon>
        <taxon>Pseudomassariella</taxon>
    </lineage>
</organism>
<dbReference type="InterPro" id="IPR036812">
    <property type="entry name" value="NAD(P)_OxRdtase_dom_sf"/>
</dbReference>
<dbReference type="GeneID" id="63776670"/>
<accession>A0A1Y2DVM9</accession>
<dbReference type="STRING" id="1141098.A0A1Y2DVM9"/>
<dbReference type="GO" id="GO:0016491">
    <property type="term" value="F:oxidoreductase activity"/>
    <property type="evidence" value="ECO:0007669"/>
    <property type="project" value="UniProtKB-KW"/>
</dbReference>
<dbReference type="PANTHER" id="PTHR43364">
    <property type="entry name" value="NADH-SPECIFIC METHYLGLYOXAL REDUCTASE-RELATED"/>
    <property type="match status" value="1"/>
</dbReference>
<dbReference type="AlphaFoldDB" id="A0A1Y2DVM9"/>
<dbReference type="InterPro" id="IPR023210">
    <property type="entry name" value="NADP_OxRdtase_dom"/>
</dbReference>
<reference evidence="3 4" key="1">
    <citation type="submission" date="2016-07" db="EMBL/GenBank/DDBJ databases">
        <title>Pervasive Adenine N6-methylation of Active Genes in Fungi.</title>
        <authorList>
            <consortium name="DOE Joint Genome Institute"/>
            <person name="Mondo S.J."/>
            <person name="Dannebaum R.O."/>
            <person name="Kuo R.C."/>
            <person name="Labutti K."/>
            <person name="Haridas S."/>
            <person name="Kuo A."/>
            <person name="Salamov A."/>
            <person name="Ahrendt S.R."/>
            <person name="Lipzen A."/>
            <person name="Sullivan W."/>
            <person name="Andreopoulos W.B."/>
            <person name="Clum A."/>
            <person name="Lindquist E."/>
            <person name="Daum C."/>
            <person name="Ramamoorthy G.K."/>
            <person name="Gryganskyi A."/>
            <person name="Culley D."/>
            <person name="Magnuson J.K."/>
            <person name="James T.Y."/>
            <person name="O'Malley M.A."/>
            <person name="Stajich J.E."/>
            <person name="Spatafora J.W."/>
            <person name="Visel A."/>
            <person name="Grigoriev I.V."/>
        </authorList>
    </citation>
    <scope>NUCLEOTIDE SEQUENCE [LARGE SCALE GENOMIC DNA]</scope>
    <source>
        <strain evidence="3 4">CBS 129021</strain>
    </source>
</reference>
<proteinExistence type="predicted"/>
<name>A0A1Y2DVM9_9PEZI</name>
<dbReference type="Proteomes" id="UP000193689">
    <property type="component" value="Unassembled WGS sequence"/>
</dbReference>
<keyword evidence="4" id="KW-1185">Reference proteome</keyword>
<gene>
    <name evidence="3" type="ORF">BCR38DRAFT_436467</name>
</gene>
<dbReference type="Pfam" id="PF00248">
    <property type="entry name" value="Aldo_ket_red"/>
    <property type="match status" value="1"/>
</dbReference>
<evidence type="ECO:0000256" key="1">
    <source>
        <dbReference type="ARBA" id="ARBA00023002"/>
    </source>
</evidence>
<evidence type="ECO:0000259" key="2">
    <source>
        <dbReference type="Pfam" id="PF00248"/>
    </source>
</evidence>
<dbReference type="OrthoDB" id="2310150at2759"/>
<comment type="caution">
    <text evidence="3">The sequence shown here is derived from an EMBL/GenBank/DDBJ whole genome shotgun (WGS) entry which is preliminary data.</text>
</comment>
<protein>
    <submittedName>
        <fullName evidence="3">NADP-dependent oxidoreductase domain-containing protein</fullName>
    </submittedName>
</protein>
<feature type="domain" description="NADP-dependent oxidoreductase" evidence="2">
    <location>
        <begin position="9"/>
        <end position="320"/>
    </location>
</feature>
<dbReference type="Gene3D" id="3.20.20.100">
    <property type="entry name" value="NADP-dependent oxidoreductase domain"/>
    <property type="match status" value="1"/>
</dbReference>
<dbReference type="SUPFAM" id="SSF51430">
    <property type="entry name" value="NAD(P)-linked oxidoreductase"/>
    <property type="match status" value="1"/>
</dbReference>
<dbReference type="InterPro" id="IPR050523">
    <property type="entry name" value="AKR_Detox_Biosynth"/>
</dbReference>
<evidence type="ECO:0000313" key="3">
    <source>
        <dbReference type="EMBL" id="ORY63308.1"/>
    </source>
</evidence>
<dbReference type="RefSeq" id="XP_040714965.1">
    <property type="nucleotide sequence ID" value="XM_040860458.1"/>
</dbReference>
<dbReference type="CDD" id="cd19075">
    <property type="entry name" value="AKR_AKR7A1-5"/>
    <property type="match status" value="1"/>
</dbReference>
<dbReference type="EMBL" id="MCFJ01000008">
    <property type="protein sequence ID" value="ORY63308.1"/>
    <property type="molecule type" value="Genomic_DNA"/>
</dbReference>
<keyword evidence="1" id="KW-0560">Oxidoreductase</keyword>
<dbReference type="PANTHER" id="PTHR43364:SF4">
    <property type="entry name" value="NAD(P)-LINKED OXIDOREDUCTASE SUPERFAMILY PROTEIN"/>
    <property type="match status" value="1"/>
</dbReference>
<dbReference type="InParanoid" id="A0A1Y2DVM9"/>
<evidence type="ECO:0000313" key="4">
    <source>
        <dbReference type="Proteomes" id="UP000193689"/>
    </source>
</evidence>
<sequence>MSTAPVSLTWGCASVHSDGAFSTTSAVQELLSTLQDLKITHLDSAQLYGDCEVLLGQAGVTKYNSFVIDSKTPGGFVPGSLAPEKLEADFHATLKNLGIAKLGTFFLHASDPTTPIEPALEKLDALYREGYFARLGLSNMKADEVAAVHKLCTERGWVAPSVYQGNYSAFARRQETELLPTLRKLGISFSAYSPLAGGFLARRSADELTAPGTGGRFAIDPADPEGKKGGLGLYRQLYSSRPKLVEALADWGRIADAAGCSCPAELAFRWVVWNSALMPENGDCVTLGARSIEQLRKTVGWVSKGRLEAETAAKINALWEDIKSVAPLDNKHM</sequence>